<evidence type="ECO:0000313" key="2">
    <source>
        <dbReference type="Proteomes" id="UP001159428"/>
    </source>
</evidence>
<evidence type="ECO:0000313" key="1">
    <source>
        <dbReference type="EMBL" id="CAH3044198.1"/>
    </source>
</evidence>
<name>A0AAU9W2F8_9CNID</name>
<comment type="caution">
    <text evidence="1">The sequence shown here is derived from an EMBL/GenBank/DDBJ whole genome shotgun (WGS) entry which is preliminary data.</text>
</comment>
<protein>
    <submittedName>
        <fullName evidence="1">Uncharacterized protein</fullName>
    </submittedName>
</protein>
<sequence length="109" mass="12808">MARNDQTLRCLENVSEKDSDGNFIELFSHATWFLRKFIYGPIKKKKKKKESDVFPLTEVNFDGFLMPAPRDWRKILKSYYGDFMRIPYREPPANIIADALQSSEEIVKS</sequence>
<dbReference type="AlphaFoldDB" id="A0AAU9W2F8"/>
<gene>
    <name evidence="1" type="ORF">PMEA_00031018</name>
</gene>
<accession>A0AAU9W2F8</accession>
<dbReference type="EMBL" id="CALNXJ010000007">
    <property type="protein sequence ID" value="CAH3044198.1"/>
    <property type="molecule type" value="Genomic_DNA"/>
</dbReference>
<reference evidence="1 2" key="1">
    <citation type="submission" date="2022-05" db="EMBL/GenBank/DDBJ databases">
        <authorList>
            <consortium name="Genoscope - CEA"/>
            <person name="William W."/>
        </authorList>
    </citation>
    <scope>NUCLEOTIDE SEQUENCE [LARGE SCALE GENOMIC DNA]</scope>
</reference>
<organism evidence="1 2">
    <name type="scientific">Pocillopora meandrina</name>
    <dbReference type="NCBI Taxonomy" id="46732"/>
    <lineage>
        <taxon>Eukaryota</taxon>
        <taxon>Metazoa</taxon>
        <taxon>Cnidaria</taxon>
        <taxon>Anthozoa</taxon>
        <taxon>Hexacorallia</taxon>
        <taxon>Scleractinia</taxon>
        <taxon>Astrocoeniina</taxon>
        <taxon>Pocilloporidae</taxon>
        <taxon>Pocillopora</taxon>
    </lineage>
</organism>
<proteinExistence type="predicted"/>
<keyword evidence="2" id="KW-1185">Reference proteome</keyword>
<dbReference type="Proteomes" id="UP001159428">
    <property type="component" value="Unassembled WGS sequence"/>
</dbReference>